<keyword evidence="12" id="KW-0449">Lipoprotein</keyword>
<feature type="binding site" evidence="11">
    <location>
        <position position="267"/>
    </location>
    <ligand>
        <name>Mg(2+)</name>
        <dbReference type="ChEBI" id="CHEBI:18420"/>
    </ligand>
</feature>
<dbReference type="InterPro" id="IPR003374">
    <property type="entry name" value="ApbE-like_sf"/>
</dbReference>
<dbReference type="OrthoDB" id="9812112at2"/>
<dbReference type="PANTHER" id="PTHR30040">
    <property type="entry name" value="THIAMINE BIOSYNTHESIS LIPOPROTEIN APBE"/>
    <property type="match status" value="1"/>
</dbReference>
<keyword evidence="6 10" id="KW-0274">FAD</keyword>
<dbReference type="PANTHER" id="PTHR30040:SF2">
    <property type="entry name" value="FAD:PROTEIN FMN TRANSFERASE"/>
    <property type="match status" value="1"/>
</dbReference>
<protein>
    <recommendedName>
        <fullName evidence="2 10">FAD:protein FMN transferase</fullName>
        <ecNumber evidence="1 10">2.7.1.180</ecNumber>
    </recommendedName>
    <alternativeName>
        <fullName evidence="8 10">Flavin transferase</fullName>
    </alternativeName>
</protein>
<gene>
    <name evidence="12" type="ORF">Cflav_PD4189</name>
</gene>
<dbReference type="InterPro" id="IPR024932">
    <property type="entry name" value="ApbE"/>
</dbReference>
<evidence type="ECO:0000256" key="11">
    <source>
        <dbReference type="PIRSR" id="PIRSR006268-2"/>
    </source>
</evidence>
<organism evidence="12 13">
    <name type="scientific">Pedosphaera parvula (strain Ellin514)</name>
    <dbReference type="NCBI Taxonomy" id="320771"/>
    <lineage>
        <taxon>Bacteria</taxon>
        <taxon>Pseudomonadati</taxon>
        <taxon>Verrucomicrobiota</taxon>
        <taxon>Pedosphaerae</taxon>
        <taxon>Pedosphaerales</taxon>
        <taxon>Pedosphaeraceae</taxon>
        <taxon>Pedosphaera</taxon>
    </lineage>
</organism>
<evidence type="ECO:0000256" key="2">
    <source>
        <dbReference type="ARBA" id="ARBA00016337"/>
    </source>
</evidence>
<keyword evidence="3 10" id="KW-0285">Flavoprotein</keyword>
<dbReference type="Proteomes" id="UP000003688">
    <property type="component" value="Unassembled WGS sequence"/>
</dbReference>
<accession>B9XF13</accession>
<keyword evidence="7 10" id="KW-0460">Magnesium</keyword>
<dbReference type="PIRSF" id="PIRSF006268">
    <property type="entry name" value="ApbE"/>
    <property type="match status" value="1"/>
</dbReference>
<feature type="binding site" evidence="11">
    <location>
        <position position="271"/>
    </location>
    <ligand>
        <name>Mg(2+)</name>
        <dbReference type="ChEBI" id="CHEBI:18420"/>
    </ligand>
</feature>
<dbReference type="Pfam" id="PF02424">
    <property type="entry name" value="ApbE"/>
    <property type="match status" value="1"/>
</dbReference>
<feature type="binding site" evidence="11">
    <location>
        <position position="150"/>
    </location>
    <ligand>
        <name>Mg(2+)</name>
        <dbReference type="ChEBI" id="CHEBI:18420"/>
    </ligand>
</feature>
<proteinExistence type="inferred from homology"/>
<evidence type="ECO:0000313" key="13">
    <source>
        <dbReference type="Proteomes" id="UP000003688"/>
    </source>
</evidence>
<comment type="catalytic activity">
    <reaction evidence="9 10">
        <text>L-threonyl-[protein] + FAD = FMN-L-threonyl-[protein] + AMP + H(+)</text>
        <dbReference type="Rhea" id="RHEA:36847"/>
        <dbReference type="Rhea" id="RHEA-COMP:11060"/>
        <dbReference type="Rhea" id="RHEA-COMP:11061"/>
        <dbReference type="ChEBI" id="CHEBI:15378"/>
        <dbReference type="ChEBI" id="CHEBI:30013"/>
        <dbReference type="ChEBI" id="CHEBI:57692"/>
        <dbReference type="ChEBI" id="CHEBI:74257"/>
        <dbReference type="ChEBI" id="CHEBI:456215"/>
        <dbReference type="EC" id="2.7.1.180"/>
    </reaction>
</comment>
<dbReference type="EMBL" id="ABOX02000009">
    <property type="protein sequence ID" value="EEF61511.1"/>
    <property type="molecule type" value="Genomic_DNA"/>
</dbReference>
<reference evidence="12 13" key="1">
    <citation type="journal article" date="2011" name="J. Bacteriol.">
        <title>Genome sequence of 'Pedosphaera parvula' Ellin514, an aerobic Verrucomicrobial isolate from pasture soil.</title>
        <authorList>
            <person name="Kant R."/>
            <person name="van Passel M.W."/>
            <person name="Sangwan P."/>
            <person name="Palva A."/>
            <person name="Lucas S."/>
            <person name="Copeland A."/>
            <person name="Lapidus A."/>
            <person name="Glavina Del Rio T."/>
            <person name="Dalin E."/>
            <person name="Tice H."/>
            <person name="Bruce D."/>
            <person name="Goodwin L."/>
            <person name="Pitluck S."/>
            <person name="Chertkov O."/>
            <person name="Larimer F.W."/>
            <person name="Land M.L."/>
            <person name="Hauser L."/>
            <person name="Brettin T.S."/>
            <person name="Detter J.C."/>
            <person name="Han S."/>
            <person name="de Vos W.M."/>
            <person name="Janssen P.H."/>
            <person name="Smidt H."/>
        </authorList>
    </citation>
    <scope>NUCLEOTIDE SEQUENCE [LARGE SCALE GENOMIC DNA]</scope>
    <source>
        <strain evidence="12 13">Ellin514</strain>
    </source>
</reference>
<comment type="similarity">
    <text evidence="10">Belongs to the ApbE family.</text>
</comment>
<evidence type="ECO:0000256" key="3">
    <source>
        <dbReference type="ARBA" id="ARBA00022630"/>
    </source>
</evidence>
<evidence type="ECO:0000256" key="9">
    <source>
        <dbReference type="ARBA" id="ARBA00048540"/>
    </source>
</evidence>
<evidence type="ECO:0000256" key="1">
    <source>
        <dbReference type="ARBA" id="ARBA00011955"/>
    </source>
</evidence>
<evidence type="ECO:0000313" key="12">
    <source>
        <dbReference type="EMBL" id="EEF61511.1"/>
    </source>
</evidence>
<dbReference type="GO" id="GO:0016740">
    <property type="term" value="F:transferase activity"/>
    <property type="evidence" value="ECO:0007669"/>
    <property type="project" value="UniProtKB-UniRule"/>
</dbReference>
<evidence type="ECO:0000256" key="10">
    <source>
        <dbReference type="PIRNR" id="PIRNR006268"/>
    </source>
</evidence>
<dbReference type="EC" id="2.7.1.180" evidence="1 10"/>
<keyword evidence="13" id="KW-1185">Reference proteome</keyword>
<evidence type="ECO:0000256" key="6">
    <source>
        <dbReference type="ARBA" id="ARBA00022827"/>
    </source>
</evidence>
<evidence type="ECO:0000256" key="5">
    <source>
        <dbReference type="ARBA" id="ARBA00022723"/>
    </source>
</evidence>
<dbReference type="Gene3D" id="3.10.520.10">
    <property type="entry name" value="ApbE-like domains"/>
    <property type="match status" value="1"/>
</dbReference>
<dbReference type="RefSeq" id="WP_007414403.1">
    <property type="nucleotide sequence ID" value="NZ_ABOX02000009.1"/>
</dbReference>
<comment type="cofactor">
    <cofactor evidence="11">
        <name>Mg(2+)</name>
        <dbReference type="ChEBI" id="CHEBI:18420"/>
    </cofactor>
    <cofactor evidence="11">
        <name>Mn(2+)</name>
        <dbReference type="ChEBI" id="CHEBI:29035"/>
    </cofactor>
    <text evidence="11">Magnesium. Can also use manganese.</text>
</comment>
<keyword evidence="5 10" id="KW-0479">Metal-binding</keyword>
<sequence>METIAVARHAMATRFEIVLNGEDPAALRAAGEEALDEIQRIEAQLSLYQPTSEIAHLNARAAQEPVRVTPSLFKLLKQARELSVETKGAFDITIAPLIRCWGFMGGTGRVPGAEELAEARANVGMDLVELNPKDFTVRFARKGVMLDLGAMGKGYAVERAADLIRDMGISSALVNGGTSSILALGSPPESESWKVAVQGPALSTDVAASPFATISLKDEALSVSAVWGKSFQSEGGSFGHVLDPRCGRPVKSALLAAVALPSATETDVFSTALLVGTKETYDYLLRIRPQARAACILASNELDHEQVISHGFDLLKFM</sequence>
<keyword evidence="4 10" id="KW-0808">Transferase</keyword>
<evidence type="ECO:0000256" key="4">
    <source>
        <dbReference type="ARBA" id="ARBA00022679"/>
    </source>
</evidence>
<name>B9XF13_PEDPL</name>
<evidence type="ECO:0000256" key="8">
    <source>
        <dbReference type="ARBA" id="ARBA00031306"/>
    </source>
</evidence>
<dbReference type="AlphaFoldDB" id="B9XF13"/>
<dbReference type="STRING" id="320771.Cflav_PD4189"/>
<dbReference type="GO" id="GO:0046872">
    <property type="term" value="F:metal ion binding"/>
    <property type="evidence" value="ECO:0007669"/>
    <property type="project" value="UniProtKB-UniRule"/>
</dbReference>
<evidence type="ECO:0000256" key="7">
    <source>
        <dbReference type="ARBA" id="ARBA00022842"/>
    </source>
</evidence>
<comment type="caution">
    <text evidence="12">The sequence shown here is derived from an EMBL/GenBank/DDBJ whole genome shotgun (WGS) entry which is preliminary data.</text>
</comment>
<dbReference type="SUPFAM" id="SSF143631">
    <property type="entry name" value="ApbE-like"/>
    <property type="match status" value="1"/>
</dbReference>